<feature type="transmembrane region" description="Helical" evidence="7">
    <location>
        <begin position="1252"/>
        <end position="1269"/>
    </location>
</feature>
<dbReference type="Pfam" id="PF25085">
    <property type="entry name" value="DUF7802"/>
    <property type="match status" value="1"/>
</dbReference>
<keyword evidence="7" id="KW-1133">Transmembrane helix</keyword>
<evidence type="ECO:0000256" key="6">
    <source>
        <dbReference type="SAM" id="MobiDB-lite"/>
    </source>
</evidence>
<protein>
    <recommendedName>
        <fullName evidence="8">NF-X1-type domain-containing protein</fullName>
    </recommendedName>
</protein>
<feature type="domain" description="NF-X1-type" evidence="8">
    <location>
        <begin position="632"/>
        <end position="662"/>
    </location>
</feature>
<dbReference type="PANTHER" id="PTHR12360:SF1">
    <property type="entry name" value="NF-X1-TYPE ZINC FINGER PROTEIN NFXL1"/>
    <property type="match status" value="1"/>
</dbReference>
<feature type="transmembrane region" description="Helical" evidence="7">
    <location>
        <begin position="1047"/>
        <end position="1064"/>
    </location>
</feature>
<evidence type="ECO:0000256" key="4">
    <source>
        <dbReference type="ARBA" id="ARBA00022771"/>
    </source>
</evidence>
<feature type="transmembrane region" description="Helical" evidence="7">
    <location>
        <begin position="1158"/>
        <end position="1178"/>
    </location>
</feature>
<feature type="compositionally biased region" description="Basic residues" evidence="6">
    <location>
        <begin position="1"/>
        <end position="11"/>
    </location>
</feature>
<evidence type="ECO:0000256" key="2">
    <source>
        <dbReference type="ARBA" id="ARBA00022723"/>
    </source>
</evidence>
<evidence type="ECO:0000313" key="9">
    <source>
        <dbReference type="EMBL" id="CAB3373347.1"/>
    </source>
</evidence>
<name>A0A8S1D640_9INSE</name>
<feature type="domain" description="NF-X1-type" evidence="8">
    <location>
        <begin position="521"/>
        <end position="541"/>
    </location>
</feature>
<dbReference type="CDD" id="cd16697">
    <property type="entry name" value="RING-CH-C4HC3_NFXL1"/>
    <property type="match status" value="1"/>
</dbReference>
<feature type="domain" description="NF-X1-type" evidence="8">
    <location>
        <begin position="277"/>
        <end position="296"/>
    </location>
</feature>
<dbReference type="CDD" id="cd06008">
    <property type="entry name" value="NF-X1-zinc-finger"/>
    <property type="match status" value="8"/>
</dbReference>
<feature type="domain" description="NF-X1-type" evidence="8">
    <location>
        <begin position="330"/>
        <end position="350"/>
    </location>
</feature>
<evidence type="ECO:0000256" key="1">
    <source>
        <dbReference type="ARBA" id="ARBA00007269"/>
    </source>
</evidence>
<keyword evidence="4" id="KW-0863">Zinc-finger</keyword>
<dbReference type="GO" id="GO:0008270">
    <property type="term" value="F:zinc ion binding"/>
    <property type="evidence" value="ECO:0007669"/>
    <property type="project" value="UniProtKB-KW"/>
</dbReference>
<comment type="similarity">
    <text evidence="1">Belongs to the NFX1 family.</text>
</comment>
<keyword evidence="7" id="KW-0812">Transmembrane</keyword>
<feature type="region of interest" description="Disordered" evidence="6">
    <location>
        <begin position="1"/>
        <end position="36"/>
    </location>
</feature>
<dbReference type="InterPro" id="IPR000967">
    <property type="entry name" value="Znf_NFX1"/>
</dbReference>
<evidence type="ECO:0000256" key="5">
    <source>
        <dbReference type="ARBA" id="ARBA00022833"/>
    </source>
</evidence>
<dbReference type="PANTHER" id="PTHR12360">
    <property type="entry name" value="NUCLEAR TRANSCRIPTION FACTOR, X-BOX BINDING 1 NFX1"/>
    <property type="match status" value="1"/>
</dbReference>
<dbReference type="OrthoDB" id="536399at2759"/>
<dbReference type="EMBL" id="CADEPI010000084">
    <property type="protein sequence ID" value="CAB3373347.1"/>
    <property type="molecule type" value="Genomic_DNA"/>
</dbReference>
<feature type="domain" description="NF-X1-type" evidence="8">
    <location>
        <begin position="437"/>
        <end position="456"/>
    </location>
</feature>
<keyword evidence="10" id="KW-1185">Reference proteome</keyword>
<dbReference type="GO" id="GO:0005634">
    <property type="term" value="C:nucleus"/>
    <property type="evidence" value="ECO:0007669"/>
    <property type="project" value="InterPro"/>
</dbReference>
<feature type="domain" description="NF-X1-type" evidence="8">
    <location>
        <begin position="224"/>
        <end position="242"/>
    </location>
</feature>
<feature type="transmembrane region" description="Helical" evidence="7">
    <location>
        <begin position="906"/>
        <end position="925"/>
    </location>
</feature>
<dbReference type="InterPro" id="IPR056704">
    <property type="entry name" value="DUF7802"/>
</dbReference>
<feature type="compositionally biased region" description="Basic and acidic residues" evidence="6">
    <location>
        <begin position="838"/>
        <end position="852"/>
    </location>
</feature>
<keyword evidence="5" id="KW-0862">Zinc</keyword>
<feature type="transmembrane region" description="Helical" evidence="7">
    <location>
        <begin position="1116"/>
        <end position="1137"/>
    </location>
</feature>
<dbReference type="GO" id="GO:0000977">
    <property type="term" value="F:RNA polymerase II transcription regulatory region sequence-specific DNA binding"/>
    <property type="evidence" value="ECO:0007669"/>
    <property type="project" value="TreeGrafter"/>
</dbReference>
<keyword evidence="2" id="KW-0479">Metal-binding</keyword>
<evidence type="ECO:0000259" key="8">
    <source>
        <dbReference type="SMART" id="SM00438"/>
    </source>
</evidence>
<feature type="domain" description="NF-X1-type" evidence="8">
    <location>
        <begin position="738"/>
        <end position="759"/>
    </location>
</feature>
<feature type="transmembrane region" description="Helical" evidence="7">
    <location>
        <begin position="1084"/>
        <end position="1110"/>
    </location>
</feature>
<feature type="domain" description="NF-X1-type" evidence="8">
    <location>
        <begin position="385"/>
        <end position="404"/>
    </location>
</feature>
<dbReference type="InterPro" id="IPR034078">
    <property type="entry name" value="NFX1_fam"/>
</dbReference>
<dbReference type="Pfam" id="PF01422">
    <property type="entry name" value="zf-NF-X1"/>
    <property type="match status" value="9"/>
</dbReference>
<keyword evidence="3" id="KW-0677">Repeat</keyword>
<reference evidence="9 10" key="1">
    <citation type="submission" date="2020-04" db="EMBL/GenBank/DDBJ databases">
        <authorList>
            <person name="Alioto T."/>
            <person name="Alioto T."/>
            <person name="Gomez Garrido J."/>
        </authorList>
    </citation>
    <scope>NUCLEOTIDE SEQUENCE [LARGE SCALE GENOMIC DNA]</scope>
</reference>
<feature type="domain" description="NF-X1-type" evidence="8">
    <location>
        <begin position="550"/>
        <end position="597"/>
    </location>
</feature>
<dbReference type="Proteomes" id="UP000494165">
    <property type="component" value="Unassembled WGS sequence"/>
</dbReference>
<proteinExistence type="inferred from homology"/>
<dbReference type="SMART" id="SM00438">
    <property type="entry name" value="ZnF_NFX"/>
    <property type="match status" value="11"/>
</dbReference>
<sequence>MENQRGKRGKGGQKNVWGAQKPLPRQDNIAKTVKDKEKDRAEAEKRFLAAKAKLESSIQKHLEVETPSSDEEDEELLTDNILENVLQSYSSTGGRDLGRTTHFLEQVFQSGAATCLICIGNVKHADAIWSCESCFCYFHLPCIQRWASDSVAQQKRAAEELTAPYEQPPVIYWGCPKCRSEHLPSDTPQKYTCFCGQRQDPPFKQWLIPHSCGETCQKPLQPACGHKCLLLCHPGPCPSCPQVVLTTCYCEKSKPQAKRCSNKLWTCGSVCGATLSCGKHTCDALCHPGECKPCPRTSKQTCMCRSSSREQPCANPAWQCDKICGKTLSCESHSCNIVCHRPGQCGPCPRSGVQTCPCGKSQQLNTSCTVEIPTCGDTCGKMLSCKNHQCLERCHKESCGNCLQVSLKSCRCGLHKKELPCQREFTCEAKCKRIKNCMRHPCNRKCCDGQCTPCEKVCGRQLTCGKHKCMAVCHSGPCYPCPLFDTYTCACGTAKMTLPCGRKKLLKPPKCNLKCEIASDCHHPSRVPHKCHPAECPPCKQICNLAHERCKHRCPAPCHSSVWVTTVVDPDRPLEGPWDRRQVVKEKKALPCPDCLVPMPVICLGGHEKADWPCFKAIPSSCGRQCGRALQCGNHQCSQLCHIVKDAPDALKAGKNCSECELPCQLSRPEGCSHPCLLPCHPAPCKPCTKSLKLKCHCGLNQLLRPCHQWIAANSSEDKGELEKLLSCGNQCPKDFECGHRCQTDCHSGNCPNPESCKKRVKVFCPCKRLKKDYQCSAVRQGTAVLECDEVCKEKIAKEKEEREKEKEKLRLEKERKDKEELEKFEKWQQGKKKPGRDRRQKESEEADELKSETPVSPKIAAADTMGRPAISLIGEEFTEFTFDGFLDWFIHVEDPRPHWDIQPTYLISQVSFLLGGICTFIHAIRSGGRMPYLWLGIMLHGLVVEMAAYWMPDIDNFWHSQTPVMLLGRRLPLHISCLYPSFLYQASVAVSKLRLPKWAEPFAVGLTVVLIDIPYDIVSVKFIHWTWHDTDPNIYDRHYWVPWNSYYFHSCFAASFTFWFHGFRRWIKGCNDGIENKWKSKSFFYELGTTVIASLLGMPGGVLLFLPLYHPLHDIYRIHSEVTYFILFSIFLAFAWSGDRKATPDSKPKVHFLGKSWILLIHLIFHYASFLAMTIFFNPEDEIASGLHEPVGPCKETMPVNTAFGIVLQKRKYLCLEDYDEDYFDFHCINKKPSNFASWYTICGTPFKNRAEYIAVIASLTFLAFNVLRNMHFHAGNEVDTSKRISPSIATHRKKNK</sequence>
<keyword evidence="7" id="KW-0472">Membrane</keyword>
<gene>
    <name evidence="9" type="ORF">CLODIP_2_CD13219</name>
</gene>
<comment type="caution">
    <text evidence="9">The sequence shown here is derived from an EMBL/GenBank/DDBJ whole genome shotgun (WGS) entry which is preliminary data.</text>
</comment>
<evidence type="ECO:0000256" key="7">
    <source>
        <dbReference type="SAM" id="Phobius"/>
    </source>
</evidence>
<feature type="transmembrane region" description="Helical" evidence="7">
    <location>
        <begin position="932"/>
        <end position="952"/>
    </location>
</feature>
<evidence type="ECO:0000313" key="10">
    <source>
        <dbReference type="Proteomes" id="UP000494165"/>
    </source>
</evidence>
<feature type="domain" description="NF-X1-type" evidence="8">
    <location>
        <begin position="672"/>
        <end position="690"/>
    </location>
</feature>
<dbReference type="GO" id="GO:0000981">
    <property type="term" value="F:DNA-binding transcription factor activity, RNA polymerase II-specific"/>
    <property type="evidence" value="ECO:0007669"/>
    <property type="project" value="TreeGrafter"/>
</dbReference>
<evidence type="ECO:0000256" key="3">
    <source>
        <dbReference type="ARBA" id="ARBA00022737"/>
    </source>
</evidence>
<feature type="domain" description="NF-X1-type" evidence="8">
    <location>
        <begin position="464"/>
        <end position="483"/>
    </location>
</feature>
<feature type="region of interest" description="Disordered" evidence="6">
    <location>
        <begin position="823"/>
        <end position="861"/>
    </location>
</feature>
<accession>A0A8S1D640</accession>
<organism evidence="9 10">
    <name type="scientific">Cloeon dipterum</name>
    <dbReference type="NCBI Taxonomy" id="197152"/>
    <lineage>
        <taxon>Eukaryota</taxon>
        <taxon>Metazoa</taxon>
        <taxon>Ecdysozoa</taxon>
        <taxon>Arthropoda</taxon>
        <taxon>Hexapoda</taxon>
        <taxon>Insecta</taxon>
        <taxon>Pterygota</taxon>
        <taxon>Palaeoptera</taxon>
        <taxon>Ephemeroptera</taxon>
        <taxon>Pisciforma</taxon>
        <taxon>Baetidae</taxon>
        <taxon>Cloeon</taxon>
    </lineage>
</organism>